<dbReference type="EMBL" id="JACGWZ010000007">
    <property type="protein sequence ID" value="MBA8827184.1"/>
    <property type="molecule type" value="Genomic_DNA"/>
</dbReference>
<proteinExistence type="predicted"/>
<dbReference type="AlphaFoldDB" id="A0A839E0A2"/>
<dbReference type="RefSeq" id="WP_182546362.1">
    <property type="nucleotide sequence ID" value="NZ_JACGWZ010000007.1"/>
</dbReference>
<evidence type="ECO:0000313" key="2">
    <source>
        <dbReference type="Proteomes" id="UP000569329"/>
    </source>
</evidence>
<evidence type="ECO:0008006" key="3">
    <source>
        <dbReference type="Google" id="ProtNLM"/>
    </source>
</evidence>
<dbReference type="Pfam" id="PF10698">
    <property type="entry name" value="DUF2505"/>
    <property type="match status" value="1"/>
</dbReference>
<comment type="caution">
    <text evidence="1">The sequence shown here is derived from an EMBL/GenBank/DDBJ whole genome shotgun (WGS) entry which is preliminary data.</text>
</comment>
<reference evidence="1 2" key="1">
    <citation type="submission" date="2020-07" db="EMBL/GenBank/DDBJ databases">
        <title>Sequencing the genomes of 1000 actinobacteria strains.</title>
        <authorList>
            <person name="Klenk H.-P."/>
        </authorList>
    </citation>
    <scope>NUCLEOTIDE SEQUENCE [LARGE SCALE GENOMIC DNA]</scope>
    <source>
        <strain evidence="1 2">DSM 45975</strain>
    </source>
</reference>
<sequence length="170" mass="18827">MTRRIEHRSTSEWPAARVHEALVDIDFLKERLAELGGSDTELLEHSSTDEETHFKIRQGVSAEHLPSVVRTVVGGDLMLDRSESWRCQGPGRYTGEVAAAIPHVPGSITGSMWLTELGEGERGSEFVVQGEVGVSVPLVAGKLEALAAERIQDLLADEMRFTYEWLERNS</sequence>
<evidence type="ECO:0000313" key="1">
    <source>
        <dbReference type="EMBL" id="MBA8827184.1"/>
    </source>
</evidence>
<keyword evidence="2" id="KW-1185">Reference proteome</keyword>
<organism evidence="1 2">
    <name type="scientific">Halosaccharopolyspora lacisalsi</name>
    <dbReference type="NCBI Taxonomy" id="1000566"/>
    <lineage>
        <taxon>Bacteria</taxon>
        <taxon>Bacillati</taxon>
        <taxon>Actinomycetota</taxon>
        <taxon>Actinomycetes</taxon>
        <taxon>Pseudonocardiales</taxon>
        <taxon>Pseudonocardiaceae</taxon>
        <taxon>Halosaccharopolyspora</taxon>
    </lineage>
</organism>
<protein>
    <recommendedName>
        <fullName evidence="3">DUF2505 domain-containing protein</fullName>
    </recommendedName>
</protein>
<name>A0A839E0A2_9PSEU</name>
<gene>
    <name evidence="1" type="ORF">FHX42_004568</name>
</gene>
<dbReference type="InterPro" id="IPR019639">
    <property type="entry name" value="DUF2505"/>
</dbReference>
<accession>A0A839E0A2</accession>
<dbReference type="Proteomes" id="UP000569329">
    <property type="component" value="Unassembled WGS sequence"/>
</dbReference>